<feature type="region of interest" description="Disordered" evidence="2">
    <location>
        <begin position="396"/>
        <end position="432"/>
    </location>
</feature>
<keyword evidence="4" id="KW-1185">Reference proteome</keyword>
<feature type="coiled-coil region" evidence="1">
    <location>
        <begin position="271"/>
        <end position="368"/>
    </location>
</feature>
<dbReference type="RefSeq" id="WP_160973561.1">
    <property type="nucleotide sequence ID" value="NZ_WWEN01000004.1"/>
</dbReference>
<protein>
    <submittedName>
        <fullName evidence="3">Uncharacterized protein</fullName>
    </submittedName>
</protein>
<evidence type="ECO:0000256" key="2">
    <source>
        <dbReference type="SAM" id="MobiDB-lite"/>
    </source>
</evidence>
<name>A0A6L8LQR4_9RHOB</name>
<evidence type="ECO:0000256" key="1">
    <source>
        <dbReference type="SAM" id="Coils"/>
    </source>
</evidence>
<sequence>MTDRSVAPGTLIMFGQPDQETLAARLEYLGTLPERVVMIDPQADAVLPDQPGVERIHAFVSDAAGEADLNLYSVAGLRSFTAPTPALTALFPRLRVNETLPVQLITADELAKRLGQLSSPLHLWIDMSGQKRDLLANLQSAGVLDNAATLTIRCGVESFFEGADDSAAVRSWLGQAGFDLAGVDDRDPDWPDMKFRRNPLALQLRELKKINASQEEELNEIRRELKERERDKALLITQRTELQAQVARLTGDLKAALASLKAIGEKTEKPQQEALDQLTEVRAELAEVRAELSARERDKALLVTQRSDLRERVAKLEGGLKAAEAKAETARSDLTFQMRLKEMQKLDLDNLRQRFEDSEQRRRQQEELFLKLTPRLSQASEQLRQLQLAADPTFALSEEESAAPVAQHEAAPKKTSVKKTRGKASSKSSKKG</sequence>
<dbReference type="AlphaFoldDB" id="A0A6L8LQR4"/>
<evidence type="ECO:0000313" key="3">
    <source>
        <dbReference type="EMBL" id="MYM55852.1"/>
    </source>
</evidence>
<comment type="caution">
    <text evidence="3">The sequence shown here is derived from an EMBL/GenBank/DDBJ whole genome shotgun (WGS) entry which is preliminary data.</text>
</comment>
<dbReference type="EMBL" id="WWEN01000004">
    <property type="protein sequence ID" value="MYM55852.1"/>
    <property type="molecule type" value="Genomic_DNA"/>
</dbReference>
<evidence type="ECO:0000313" key="4">
    <source>
        <dbReference type="Proteomes" id="UP000479043"/>
    </source>
</evidence>
<accession>A0A6L8LQR4</accession>
<dbReference type="Proteomes" id="UP000479043">
    <property type="component" value="Unassembled WGS sequence"/>
</dbReference>
<keyword evidence="1" id="KW-0175">Coiled coil</keyword>
<feature type="coiled-coil region" evidence="1">
    <location>
        <begin position="204"/>
        <end position="238"/>
    </location>
</feature>
<feature type="compositionally biased region" description="Basic residues" evidence="2">
    <location>
        <begin position="415"/>
        <end position="432"/>
    </location>
</feature>
<gene>
    <name evidence="3" type="ORF">GR167_11105</name>
</gene>
<proteinExistence type="predicted"/>
<reference evidence="3 4" key="1">
    <citation type="submission" date="2020-01" db="EMBL/GenBank/DDBJ databases">
        <authorList>
            <person name="Chen S."/>
        </authorList>
    </citation>
    <scope>NUCLEOTIDE SEQUENCE [LARGE SCALE GENOMIC DNA]</scope>
    <source>
        <strain evidence="3 4">GS-10</strain>
    </source>
</reference>
<organism evidence="3 4">
    <name type="scientific">Thalassovita mangrovi</name>
    <dbReference type="NCBI Taxonomy" id="2692236"/>
    <lineage>
        <taxon>Bacteria</taxon>
        <taxon>Pseudomonadati</taxon>
        <taxon>Pseudomonadota</taxon>
        <taxon>Alphaproteobacteria</taxon>
        <taxon>Rhodobacterales</taxon>
        <taxon>Roseobacteraceae</taxon>
        <taxon>Thalassovita</taxon>
    </lineage>
</organism>